<dbReference type="STRING" id="872970.SAMN04488134_101425"/>
<keyword evidence="3" id="KW-0966">Cell projection</keyword>
<keyword evidence="3" id="KW-0969">Cilium</keyword>
<feature type="coiled-coil region" evidence="1">
    <location>
        <begin position="67"/>
        <end position="129"/>
    </location>
</feature>
<keyword evidence="3" id="KW-0282">Flagellum</keyword>
<dbReference type="SUPFAM" id="SSF158791">
    <property type="entry name" value="MgtE N-terminal domain-like"/>
    <property type="match status" value="1"/>
</dbReference>
<accession>A0A1H8HT68</accession>
<organism evidence="3 4">
    <name type="scientific">Amphibacillus marinus</name>
    <dbReference type="NCBI Taxonomy" id="872970"/>
    <lineage>
        <taxon>Bacteria</taxon>
        <taxon>Bacillati</taxon>
        <taxon>Bacillota</taxon>
        <taxon>Bacilli</taxon>
        <taxon>Bacillales</taxon>
        <taxon>Bacillaceae</taxon>
        <taxon>Amphibacillus</taxon>
    </lineage>
</organism>
<keyword evidence="2" id="KW-0812">Transmembrane</keyword>
<keyword evidence="1" id="KW-0175">Coiled coil</keyword>
<proteinExistence type="predicted"/>
<evidence type="ECO:0000256" key="2">
    <source>
        <dbReference type="SAM" id="Phobius"/>
    </source>
</evidence>
<evidence type="ECO:0000256" key="1">
    <source>
        <dbReference type="SAM" id="Coils"/>
    </source>
</evidence>
<dbReference type="OrthoDB" id="1724615at2"/>
<dbReference type="EMBL" id="FODJ01000001">
    <property type="protein sequence ID" value="SEN58888.1"/>
    <property type="molecule type" value="Genomic_DNA"/>
</dbReference>
<keyword evidence="2" id="KW-0472">Membrane</keyword>
<feature type="transmembrane region" description="Helical" evidence="2">
    <location>
        <begin position="20"/>
        <end position="42"/>
    </location>
</feature>
<dbReference type="AlphaFoldDB" id="A0A1H8HT68"/>
<name>A0A1H8HT68_9BACI</name>
<dbReference type="RefSeq" id="WP_091494275.1">
    <property type="nucleotide sequence ID" value="NZ_FODJ01000001.1"/>
</dbReference>
<sequence>MSQIKETPKQKNNNIRNLTLVILALLIVMMAVLVFIMPMFGFEPLERPIGYVKSLFGSSQEAAGDATANFEQTEQRYLSQIEQYENQLNEAEVELAQSSAEIDRLTQDIVRLNNQIDNLRDEAEEGSDVQESVLSLAKTYTEMSAVNAAAILANVSDSLAISILREIKESERGAILSAMDPELAARYTEQLAN</sequence>
<keyword evidence="4" id="KW-1185">Reference proteome</keyword>
<evidence type="ECO:0000313" key="3">
    <source>
        <dbReference type="EMBL" id="SEN58888.1"/>
    </source>
</evidence>
<keyword evidence="2" id="KW-1133">Transmembrane helix</keyword>
<protein>
    <submittedName>
        <fullName evidence="3">Flagellar motility protein MotE, a chaperone for MotC folding</fullName>
    </submittedName>
</protein>
<reference evidence="3 4" key="1">
    <citation type="submission" date="2016-10" db="EMBL/GenBank/DDBJ databases">
        <authorList>
            <person name="de Groot N.N."/>
        </authorList>
    </citation>
    <scope>NUCLEOTIDE SEQUENCE [LARGE SCALE GENOMIC DNA]</scope>
    <source>
        <strain evidence="3 4">CGMCC 1.10434</strain>
    </source>
</reference>
<gene>
    <name evidence="3" type="ORF">SAMN04488134_101425</name>
</gene>
<evidence type="ECO:0000313" key="4">
    <source>
        <dbReference type="Proteomes" id="UP000199300"/>
    </source>
</evidence>
<dbReference type="Proteomes" id="UP000199300">
    <property type="component" value="Unassembled WGS sequence"/>
</dbReference>